<accession>A0A813ECG9</accession>
<name>A0A813ECG9_POLGL</name>
<reference evidence="2" key="1">
    <citation type="submission" date="2021-02" db="EMBL/GenBank/DDBJ databases">
        <authorList>
            <person name="Dougan E. K."/>
            <person name="Rhodes N."/>
            <person name="Thang M."/>
            <person name="Chan C."/>
        </authorList>
    </citation>
    <scope>NUCLEOTIDE SEQUENCE</scope>
</reference>
<dbReference type="Proteomes" id="UP000654075">
    <property type="component" value="Unassembled WGS sequence"/>
</dbReference>
<dbReference type="EMBL" id="CAJNNV010007752">
    <property type="protein sequence ID" value="CAE8595309.1"/>
    <property type="molecule type" value="Genomic_DNA"/>
</dbReference>
<feature type="transmembrane region" description="Helical" evidence="1">
    <location>
        <begin position="132"/>
        <end position="158"/>
    </location>
</feature>
<evidence type="ECO:0000313" key="2">
    <source>
        <dbReference type="EMBL" id="CAE8595309.1"/>
    </source>
</evidence>
<gene>
    <name evidence="2" type="ORF">PGLA1383_LOCUS13822</name>
</gene>
<keyword evidence="3" id="KW-1185">Reference proteome</keyword>
<keyword evidence="1" id="KW-0812">Transmembrane</keyword>
<keyword evidence="1" id="KW-0472">Membrane</keyword>
<comment type="caution">
    <text evidence="2">The sequence shown here is derived from an EMBL/GenBank/DDBJ whole genome shotgun (WGS) entry which is preliminary data.</text>
</comment>
<proteinExistence type="predicted"/>
<sequence length="212" mass="22609">MIRLRRWSILALTQPCPSWASHTPRMGNFCVDVRRTTRKAASTSAETFVVDIIVLTVLTSCSTGMTTASTSVCASSTPAFSTMVWFTSAQILSILSSSFITRRTGSWPARAVPITSISQPTSCDCDFCDPCFVVVVVAAAAVVRLHVGFYLLSVLLLLAPCQCGHVVDVGILVTEVICAIVARIPNYLVAVAVTSCDGQPINEDAHSGPLLL</sequence>
<evidence type="ECO:0000313" key="3">
    <source>
        <dbReference type="Proteomes" id="UP000654075"/>
    </source>
</evidence>
<keyword evidence="1" id="KW-1133">Transmembrane helix</keyword>
<protein>
    <submittedName>
        <fullName evidence="2">Uncharacterized protein</fullName>
    </submittedName>
</protein>
<organism evidence="2 3">
    <name type="scientific">Polarella glacialis</name>
    <name type="common">Dinoflagellate</name>
    <dbReference type="NCBI Taxonomy" id="89957"/>
    <lineage>
        <taxon>Eukaryota</taxon>
        <taxon>Sar</taxon>
        <taxon>Alveolata</taxon>
        <taxon>Dinophyceae</taxon>
        <taxon>Suessiales</taxon>
        <taxon>Suessiaceae</taxon>
        <taxon>Polarella</taxon>
    </lineage>
</organism>
<dbReference type="AlphaFoldDB" id="A0A813ECG9"/>
<evidence type="ECO:0000256" key="1">
    <source>
        <dbReference type="SAM" id="Phobius"/>
    </source>
</evidence>